<dbReference type="InterPro" id="IPR051553">
    <property type="entry name" value="Ran_GTPase-activating"/>
</dbReference>
<keyword evidence="6" id="KW-1185">Reference proteome</keyword>
<evidence type="ECO:0000256" key="1">
    <source>
        <dbReference type="PROSITE-ProRule" id="PRU00235"/>
    </source>
</evidence>
<feature type="transmembrane region" description="Helical" evidence="3">
    <location>
        <begin position="659"/>
        <end position="685"/>
    </location>
</feature>
<dbReference type="EMBL" id="KB007857">
    <property type="protein sequence ID" value="ELR23373.1"/>
    <property type="molecule type" value="Genomic_DNA"/>
</dbReference>
<evidence type="ECO:0000313" key="5">
    <source>
        <dbReference type="EMBL" id="ELR23373.1"/>
    </source>
</evidence>
<dbReference type="GO" id="GO:0005737">
    <property type="term" value="C:cytoplasm"/>
    <property type="evidence" value="ECO:0007669"/>
    <property type="project" value="TreeGrafter"/>
</dbReference>
<dbReference type="Gene3D" id="2.130.10.30">
    <property type="entry name" value="Regulator of chromosome condensation 1/beta-lactamase-inhibitor protein II"/>
    <property type="match status" value="1"/>
</dbReference>
<dbReference type="InterPro" id="IPR009091">
    <property type="entry name" value="RCC1/BLIP-II"/>
</dbReference>
<dbReference type="SUPFAM" id="SSF50985">
    <property type="entry name" value="RCC1/BLIP-II"/>
    <property type="match status" value="1"/>
</dbReference>
<dbReference type="Pfam" id="PF00415">
    <property type="entry name" value="RCC1"/>
    <property type="match status" value="3"/>
</dbReference>
<dbReference type="GeneID" id="14924347"/>
<feature type="repeat" description="RCC1" evidence="1">
    <location>
        <begin position="248"/>
        <end position="299"/>
    </location>
</feature>
<feature type="chain" id="PRO_5003991051" evidence="4">
    <location>
        <begin position="28"/>
        <end position="711"/>
    </location>
</feature>
<dbReference type="AlphaFoldDB" id="L8HF27"/>
<dbReference type="PANTHER" id="PTHR45982">
    <property type="entry name" value="REGULATOR OF CHROMOSOME CONDENSATION"/>
    <property type="match status" value="1"/>
</dbReference>
<dbReference type="RefSeq" id="XP_004352901.1">
    <property type="nucleotide sequence ID" value="XM_004352849.1"/>
</dbReference>
<feature type="signal peptide" evidence="4">
    <location>
        <begin position="1"/>
        <end position="27"/>
    </location>
</feature>
<sequence length="711" mass="72695">MRMRRSSVVLSLTLLFLVLGGVKLGKSAPNAYCWGENANMGLATNDTNNKDVPTQGLGLVGLGSLSSISAGYVSCWGKGAASSRPFTTVSCGESVTCAIDTINSFGQLGVGTGFTQSATERNVTTLSGVTFVSAGYLYTCAVAGGVAYCWGLNAQGQLGIGNLNNASLPAPVALPTNVTVSVIATGLDHACALTTGYDLYCWGNNIRGALGVGTTATGSVSSPQKVDGSYIAVAAGQEVTCAVSLPARDVYCWGYAQNGILGDGSISGNQSTPVKVAALAGQYVAVAAGYTAAFAVGTDGQTMSWGRANSGQLGRGSLAAGSIHTPAPVSGGTTFGAGLSIESFGSFACALATAVPSATPSPTPSRSPTRSPSPSSSPTRSPSPSSSLTPSPSPTQSPSPSPSAVPVPSALVQADFDLNVPTVAISQSGGESRPTAQRINLNLVSLEETTPDGSTVLQTVDLQTVGWTVEEKNSSMSGEGVTQYVFTSQLSTATGGTNNATLQYLFNTYDSEQLITTGSNYSFTVTPSLLKFSLNISSWRWNSTLGKLRLTLKIVPSFARFTRWDDAPQAGMTTFLFVSAQAEQASTLMRLLNFGEASGGAGGEVSRVAMAASAQVNTSSLSLTFDHFTDTMLFDPDIGLLLGRKEDGSGSGGGDNLGLIIGVSVAVPVAVVFVVVAIVVALVIIRIKLKAGLHTSSGVVSFHNDNADDLL</sequence>
<dbReference type="Proteomes" id="UP000011083">
    <property type="component" value="Unassembled WGS sequence"/>
</dbReference>
<accession>L8HF27</accession>
<dbReference type="PANTHER" id="PTHR45982:SF1">
    <property type="entry name" value="REGULATOR OF CHROMOSOME CONDENSATION"/>
    <property type="match status" value="1"/>
</dbReference>
<keyword evidence="3" id="KW-0812">Transmembrane</keyword>
<keyword evidence="3" id="KW-0472">Membrane</keyword>
<evidence type="ECO:0000256" key="3">
    <source>
        <dbReference type="SAM" id="Phobius"/>
    </source>
</evidence>
<dbReference type="KEGG" id="acan:ACA1_069580"/>
<keyword evidence="4" id="KW-0732">Signal</keyword>
<dbReference type="VEuPathDB" id="AmoebaDB:ACA1_069580"/>
<dbReference type="PROSITE" id="PS50012">
    <property type="entry name" value="RCC1_3"/>
    <property type="match status" value="4"/>
</dbReference>
<organism evidence="5 6">
    <name type="scientific">Acanthamoeba castellanii (strain ATCC 30010 / Neff)</name>
    <dbReference type="NCBI Taxonomy" id="1257118"/>
    <lineage>
        <taxon>Eukaryota</taxon>
        <taxon>Amoebozoa</taxon>
        <taxon>Discosea</taxon>
        <taxon>Longamoebia</taxon>
        <taxon>Centramoebida</taxon>
        <taxon>Acanthamoebidae</taxon>
        <taxon>Acanthamoeba</taxon>
    </lineage>
</organism>
<protein>
    <submittedName>
        <fullName evidence="5">Regulator of chromosome condensation (RCC1) repeat domain containing protein</fullName>
    </submittedName>
</protein>
<feature type="repeat" description="RCC1" evidence="1">
    <location>
        <begin position="300"/>
        <end position="354"/>
    </location>
</feature>
<feature type="region of interest" description="Disordered" evidence="2">
    <location>
        <begin position="355"/>
        <end position="407"/>
    </location>
</feature>
<dbReference type="GO" id="GO:0005085">
    <property type="term" value="F:guanyl-nucleotide exchange factor activity"/>
    <property type="evidence" value="ECO:0007669"/>
    <property type="project" value="TreeGrafter"/>
</dbReference>
<dbReference type="OrthoDB" id="10256179at2759"/>
<evidence type="ECO:0000256" key="4">
    <source>
        <dbReference type="SAM" id="SignalP"/>
    </source>
</evidence>
<feature type="repeat" description="RCC1" evidence="1">
    <location>
        <begin position="145"/>
        <end position="196"/>
    </location>
</feature>
<feature type="compositionally biased region" description="Pro residues" evidence="2">
    <location>
        <begin position="391"/>
        <end position="405"/>
    </location>
</feature>
<proteinExistence type="predicted"/>
<evidence type="ECO:0000256" key="2">
    <source>
        <dbReference type="SAM" id="MobiDB-lite"/>
    </source>
</evidence>
<dbReference type="PRINTS" id="PR00633">
    <property type="entry name" value="RCCNDNSATION"/>
</dbReference>
<name>L8HF27_ACACF</name>
<evidence type="ECO:0000313" key="6">
    <source>
        <dbReference type="Proteomes" id="UP000011083"/>
    </source>
</evidence>
<reference evidence="5 6" key="1">
    <citation type="journal article" date="2013" name="Genome Biol.">
        <title>Genome of Acanthamoeba castellanii highlights extensive lateral gene transfer and early evolution of tyrosine kinase signaling.</title>
        <authorList>
            <person name="Clarke M."/>
            <person name="Lohan A.J."/>
            <person name="Liu B."/>
            <person name="Lagkouvardos I."/>
            <person name="Roy S."/>
            <person name="Zafar N."/>
            <person name="Bertelli C."/>
            <person name="Schilde C."/>
            <person name="Kianianmomeni A."/>
            <person name="Burglin T.R."/>
            <person name="Frech C."/>
            <person name="Turcotte B."/>
            <person name="Kopec K.O."/>
            <person name="Synnott J.M."/>
            <person name="Choo C."/>
            <person name="Paponov I."/>
            <person name="Finkler A."/>
            <person name="Soon Heng Tan C."/>
            <person name="Hutchins A.P."/>
            <person name="Weinmeier T."/>
            <person name="Rattei T."/>
            <person name="Chu J.S."/>
            <person name="Gimenez G."/>
            <person name="Irimia M."/>
            <person name="Rigden D.J."/>
            <person name="Fitzpatrick D.A."/>
            <person name="Lorenzo-Morales J."/>
            <person name="Bateman A."/>
            <person name="Chiu C.H."/>
            <person name="Tang P."/>
            <person name="Hegemann P."/>
            <person name="Fromm H."/>
            <person name="Raoult D."/>
            <person name="Greub G."/>
            <person name="Miranda-Saavedra D."/>
            <person name="Chen N."/>
            <person name="Nash P."/>
            <person name="Ginger M.L."/>
            <person name="Horn M."/>
            <person name="Schaap P."/>
            <person name="Caler L."/>
            <person name="Loftus B."/>
        </authorList>
    </citation>
    <scope>NUCLEOTIDE SEQUENCE [LARGE SCALE GENOMIC DNA]</scope>
    <source>
        <strain evidence="5 6">Neff</strain>
    </source>
</reference>
<dbReference type="InterPro" id="IPR000408">
    <property type="entry name" value="Reg_chr_condens"/>
</dbReference>
<gene>
    <name evidence="5" type="ORF">ACA1_069580</name>
</gene>
<feature type="repeat" description="RCC1" evidence="1">
    <location>
        <begin position="197"/>
        <end position="246"/>
    </location>
</feature>
<keyword evidence="3" id="KW-1133">Transmembrane helix</keyword>
<feature type="compositionally biased region" description="Low complexity" evidence="2">
    <location>
        <begin position="366"/>
        <end position="390"/>
    </location>
</feature>